<dbReference type="SUPFAM" id="SSF53271">
    <property type="entry name" value="PRTase-like"/>
    <property type="match status" value="1"/>
</dbReference>
<protein>
    <submittedName>
        <fullName evidence="2">ComF family protein</fullName>
    </submittedName>
</protein>
<dbReference type="PANTHER" id="PTHR47505">
    <property type="entry name" value="DNA UTILIZATION PROTEIN YHGH"/>
    <property type="match status" value="1"/>
</dbReference>
<sequence>MDLAPLARYLSGLTSLFFPVICKGCGKILKSSRTVICGRCEMELPRTNFLKKKDNPVAQMFWGRVKLEYAASLFYYRKAELLQKLIHHLKYHGGKETGIYLGRLAGKMLKQTEMAGQFDAIVPIPLHYRKQRIRGYNQSELLAYGINEITSIPVINKAVVRPEYNESQTRRGRYERWQNVKDIFRVIDQVPLINKHILVLDDVVTTGSTIESFCQSLRDVPGIKLSALTIGYADR</sequence>
<evidence type="ECO:0000313" key="3">
    <source>
        <dbReference type="Proteomes" id="UP000181976"/>
    </source>
</evidence>
<dbReference type="RefSeq" id="WP_237706135.1">
    <property type="nucleotide sequence ID" value="NZ_AFSL01000060.1"/>
</dbReference>
<dbReference type="InterPro" id="IPR051910">
    <property type="entry name" value="ComF/GntX_DNA_util-trans"/>
</dbReference>
<evidence type="ECO:0000313" key="2">
    <source>
        <dbReference type="EMBL" id="SFE72350.1"/>
    </source>
</evidence>
<dbReference type="CDD" id="cd06223">
    <property type="entry name" value="PRTases_typeI"/>
    <property type="match status" value="1"/>
</dbReference>
<proteinExistence type="inferred from homology"/>
<dbReference type="Gene3D" id="3.40.50.2020">
    <property type="match status" value="1"/>
</dbReference>
<dbReference type="FunCoup" id="A0A1I2CX96">
    <property type="interactions" value="235"/>
</dbReference>
<dbReference type="eggNOG" id="COG1040">
    <property type="taxonomic scope" value="Bacteria"/>
</dbReference>
<dbReference type="InParanoid" id="A0A1I2CX96"/>
<reference evidence="2 3" key="1">
    <citation type="submission" date="2016-10" db="EMBL/GenBank/DDBJ databases">
        <authorList>
            <person name="de Groot N.N."/>
        </authorList>
    </citation>
    <scope>NUCLEOTIDE SEQUENCE [LARGE SCALE GENOMIC DNA]</scope>
    <source>
        <strain evidence="2 3">DSM 19012</strain>
    </source>
</reference>
<evidence type="ECO:0000256" key="1">
    <source>
        <dbReference type="ARBA" id="ARBA00008007"/>
    </source>
</evidence>
<keyword evidence="3" id="KW-1185">Reference proteome</keyword>
<accession>A0A1I2CX96</accession>
<dbReference type="InterPro" id="IPR000836">
    <property type="entry name" value="PRTase_dom"/>
</dbReference>
<comment type="similarity">
    <text evidence="1">Belongs to the ComF/GntX family.</text>
</comment>
<dbReference type="PANTHER" id="PTHR47505:SF1">
    <property type="entry name" value="DNA UTILIZATION PROTEIN YHGH"/>
    <property type="match status" value="1"/>
</dbReference>
<dbReference type="InterPro" id="IPR029057">
    <property type="entry name" value="PRTase-like"/>
</dbReference>
<dbReference type="Proteomes" id="UP000181976">
    <property type="component" value="Unassembled WGS sequence"/>
</dbReference>
<gene>
    <name evidence="2" type="ORF">SAMN05444380_11724</name>
</gene>
<organism evidence="2 3">
    <name type="scientific">Thermophagus xiamenensis</name>
    <dbReference type="NCBI Taxonomy" id="385682"/>
    <lineage>
        <taxon>Bacteria</taxon>
        <taxon>Pseudomonadati</taxon>
        <taxon>Bacteroidota</taxon>
        <taxon>Bacteroidia</taxon>
        <taxon>Marinilabiliales</taxon>
        <taxon>Marinilabiliaceae</taxon>
        <taxon>Thermophagus</taxon>
    </lineage>
</organism>
<name>A0A1I2CX96_9BACT</name>
<dbReference type="STRING" id="385682.SAMN05444380_11724"/>
<dbReference type="AlphaFoldDB" id="A0A1I2CX96"/>
<dbReference type="EMBL" id="FONA01000017">
    <property type="protein sequence ID" value="SFE72350.1"/>
    <property type="molecule type" value="Genomic_DNA"/>
</dbReference>